<dbReference type="VEuPathDB" id="VectorBase:HLOH_051418"/>
<dbReference type="EMBL" id="JABSTR010000003">
    <property type="protein sequence ID" value="KAH9365702.1"/>
    <property type="molecule type" value="Genomic_DNA"/>
</dbReference>
<keyword evidence="2" id="KW-1185">Reference proteome</keyword>
<dbReference type="Proteomes" id="UP000821853">
    <property type="component" value="Unassembled WGS sequence"/>
</dbReference>
<accession>A0A9J6FH75</accession>
<evidence type="ECO:0000313" key="2">
    <source>
        <dbReference type="Proteomes" id="UP000821853"/>
    </source>
</evidence>
<sequence length="92" mass="10573">MTTAVNWDTFRSGFDACNENVPVSSEASSEATREIEVAEQIPTPDKHLLYLWDTRSQLHRVYLDGGKWHVNLVKVRNKIAQAHRYGKMLSQE</sequence>
<evidence type="ECO:0000313" key="1">
    <source>
        <dbReference type="EMBL" id="KAH9365702.1"/>
    </source>
</evidence>
<protein>
    <submittedName>
        <fullName evidence="1">Uncharacterized protein</fullName>
    </submittedName>
</protein>
<organism evidence="1 2">
    <name type="scientific">Haemaphysalis longicornis</name>
    <name type="common">Bush tick</name>
    <dbReference type="NCBI Taxonomy" id="44386"/>
    <lineage>
        <taxon>Eukaryota</taxon>
        <taxon>Metazoa</taxon>
        <taxon>Ecdysozoa</taxon>
        <taxon>Arthropoda</taxon>
        <taxon>Chelicerata</taxon>
        <taxon>Arachnida</taxon>
        <taxon>Acari</taxon>
        <taxon>Parasitiformes</taxon>
        <taxon>Ixodida</taxon>
        <taxon>Ixodoidea</taxon>
        <taxon>Ixodidae</taxon>
        <taxon>Haemaphysalinae</taxon>
        <taxon>Haemaphysalis</taxon>
    </lineage>
</organism>
<reference evidence="1 2" key="1">
    <citation type="journal article" date="2020" name="Cell">
        <title>Large-Scale Comparative Analyses of Tick Genomes Elucidate Their Genetic Diversity and Vector Capacities.</title>
        <authorList>
            <consortium name="Tick Genome and Microbiome Consortium (TIGMIC)"/>
            <person name="Jia N."/>
            <person name="Wang J."/>
            <person name="Shi W."/>
            <person name="Du L."/>
            <person name="Sun Y."/>
            <person name="Zhan W."/>
            <person name="Jiang J.F."/>
            <person name="Wang Q."/>
            <person name="Zhang B."/>
            <person name="Ji P."/>
            <person name="Bell-Sakyi L."/>
            <person name="Cui X.M."/>
            <person name="Yuan T.T."/>
            <person name="Jiang B.G."/>
            <person name="Yang W.F."/>
            <person name="Lam T.T."/>
            <person name="Chang Q.C."/>
            <person name="Ding S.J."/>
            <person name="Wang X.J."/>
            <person name="Zhu J.G."/>
            <person name="Ruan X.D."/>
            <person name="Zhao L."/>
            <person name="Wei J.T."/>
            <person name="Ye R.Z."/>
            <person name="Que T.C."/>
            <person name="Du C.H."/>
            <person name="Zhou Y.H."/>
            <person name="Cheng J.X."/>
            <person name="Dai P.F."/>
            <person name="Guo W.B."/>
            <person name="Han X.H."/>
            <person name="Huang E.J."/>
            <person name="Li L.F."/>
            <person name="Wei W."/>
            <person name="Gao Y.C."/>
            <person name="Liu J.Z."/>
            <person name="Shao H.Z."/>
            <person name="Wang X."/>
            <person name="Wang C.C."/>
            <person name="Yang T.C."/>
            <person name="Huo Q.B."/>
            <person name="Li W."/>
            <person name="Chen H.Y."/>
            <person name="Chen S.E."/>
            <person name="Zhou L.G."/>
            <person name="Ni X.B."/>
            <person name="Tian J.H."/>
            <person name="Sheng Y."/>
            <person name="Liu T."/>
            <person name="Pan Y.S."/>
            <person name="Xia L.Y."/>
            <person name="Li J."/>
            <person name="Zhao F."/>
            <person name="Cao W.C."/>
        </authorList>
    </citation>
    <scope>NUCLEOTIDE SEQUENCE [LARGE SCALE GENOMIC DNA]</scope>
    <source>
        <strain evidence="1">HaeL-2018</strain>
    </source>
</reference>
<name>A0A9J6FH75_HAELO</name>
<dbReference type="AlphaFoldDB" id="A0A9J6FH75"/>
<proteinExistence type="predicted"/>
<gene>
    <name evidence="1" type="ORF">HPB48_004605</name>
</gene>
<comment type="caution">
    <text evidence="1">The sequence shown here is derived from an EMBL/GenBank/DDBJ whole genome shotgun (WGS) entry which is preliminary data.</text>
</comment>